<organism evidence="3 4">
    <name type="scientific">Blastococcus carthaginiensis</name>
    <dbReference type="NCBI Taxonomy" id="3050034"/>
    <lineage>
        <taxon>Bacteria</taxon>
        <taxon>Bacillati</taxon>
        <taxon>Actinomycetota</taxon>
        <taxon>Actinomycetes</taxon>
        <taxon>Geodermatophilales</taxon>
        <taxon>Geodermatophilaceae</taxon>
        <taxon>Blastococcus</taxon>
    </lineage>
</organism>
<feature type="transmembrane region" description="Helical" evidence="2">
    <location>
        <begin position="77"/>
        <end position="100"/>
    </location>
</feature>
<reference evidence="4" key="1">
    <citation type="submission" date="2023-05" db="EMBL/GenBank/DDBJ databases">
        <title>Draft genome of Pseudofrankia sp. BMG5.37.</title>
        <authorList>
            <person name="Gtari M."/>
            <person name="Ghodhbane F."/>
            <person name="Sbissi I."/>
        </authorList>
    </citation>
    <scope>NUCLEOTIDE SEQUENCE [LARGE SCALE GENOMIC DNA]</scope>
    <source>
        <strain evidence="4">BMG 814</strain>
    </source>
</reference>
<evidence type="ECO:0000256" key="2">
    <source>
        <dbReference type="SAM" id="Phobius"/>
    </source>
</evidence>
<dbReference type="InterPro" id="IPR019099">
    <property type="entry name" value="Uncharacterised_PGPGW_TM"/>
</dbReference>
<feature type="transmembrane region" description="Helical" evidence="2">
    <location>
        <begin position="12"/>
        <end position="33"/>
    </location>
</feature>
<evidence type="ECO:0000313" key="4">
    <source>
        <dbReference type="Proteomes" id="UP001233673"/>
    </source>
</evidence>
<dbReference type="EMBL" id="JASNFN010000044">
    <property type="protein sequence ID" value="MDP5185321.1"/>
    <property type="molecule type" value="Genomic_DNA"/>
</dbReference>
<comment type="caution">
    <text evidence="3">The sequence shown here is derived from an EMBL/GenBank/DDBJ whole genome shotgun (WGS) entry which is preliminary data.</text>
</comment>
<gene>
    <name evidence="3" type="ORF">QOZ88_22035</name>
</gene>
<keyword evidence="2" id="KW-0472">Membrane</keyword>
<evidence type="ECO:0000256" key="1">
    <source>
        <dbReference type="SAM" id="MobiDB-lite"/>
    </source>
</evidence>
<keyword evidence="4" id="KW-1185">Reference proteome</keyword>
<feature type="transmembrane region" description="Helical" evidence="2">
    <location>
        <begin position="106"/>
        <end position="129"/>
    </location>
</feature>
<proteinExistence type="predicted"/>
<keyword evidence="2" id="KW-1133">Transmembrane helix</keyword>
<accession>A0ABT9IIB9</accession>
<name>A0ABT9IIB9_9ACTN</name>
<dbReference type="Pfam" id="PF09656">
    <property type="entry name" value="PGPGW"/>
    <property type="match status" value="1"/>
</dbReference>
<protein>
    <submittedName>
        <fullName evidence="3">PGPGW domain-containing protein</fullName>
    </submittedName>
</protein>
<evidence type="ECO:0000313" key="3">
    <source>
        <dbReference type="EMBL" id="MDP5185321.1"/>
    </source>
</evidence>
<sequence>MDAVVRGHRRVVKTAAIAVLGAVLTLSGIALLVLPGPGFVLVAAGLAVLATRFPWARKPLDYAKEKAQEGVEEVGRNPWRAAGAVLSALVLVGLGAVTLAGVDLPFVNAFTAVVLILSGLFLLGTVVFARHEDNAERARAHRPAGAPQGGGAYRAARPAED</sequence>
<keyword evidence="2" id="KW-0812">Transmembrane</keyword>
<feature type="region of interest" description="Disordered" evidence="1">
    <location>
        <begin position="137"/>
        <end position="161"/>
    </location>
</feature>
<feature type="transmembrane region" description="Helical" evidence="2">
    <location>
        <begin position="39"/>
        <end position="56"/>
    </location>
</feature>
<dbReference type="Proteomes" id="UP001233673">
    <property type="component" value="Unassembled WGS sequence"/>
</dbReference>
<dbReference type="RefSeq" id="WP_306001851.1">
    <property type="nucleotide sequence ID" value="NZ_JASNFN010000044.1"/>
</dbReference>